<dbReference type="PANTHER" id="PTHR46026">
    <property type="entry name" value="RHO-TYPE GUANINE NUCLEOTIDE EXCHANGE FACTOR, ISOFORM F"/>
    <property type="match status" value="1"/>
</dbReference>
<dbReference type="InterPro" id="IPR001849">
    <property type="entry name" value="PH_domain"/>
</dbReference>
<dbReference type="Gene3D" id="2.30.30.40">
    <property type="entry name" value="SH3 Domains"/>
    <property type="match status" value="1"/>
</dbReference>
<dbReference type="InterPro" id="IPR000219">
    <property type="entry name" value="DH_dom"/>
</dbReference>
<evidence type="ECO:0000256" key="3">
    <source>
        <dbReference type="SAM" id="Coils"/>
    </source>
</evidence>
<dbReference type="EMBL" id="KB312009">
    <property type="protein sequence ID" value="ELT88063.1"/>
    <property type="molecule type" value="Genomic_DNA"/>
</dbReference>
<proteinExistence type="predicted"/>
<dbReference type="Proteomes" id="UP000014760">
    <property type="component" value="Unassembled WGS sequence"/>
</dbReference>
<dbReference type="EnsemblMetazoa" id="CapteT155344">
    <property type="protein sequence ID" value="CapteP155344"/>
    <property type="gene ID" value="CapteG155344"/>
</dbReference>
<feature type="coiled-coil region" evidence="3">
    <location>
        <begin position="545"/>
        <end position="579"/>
    </location>
</feature>
<keyword evidence="1 2" id="KW-0728">SH3 domain</keyword>
<organism evidence="8">
    <name type="scientific">Capitella teleta</name>
    <name type="common">Polychaete worm</name>
    <dbReference type="NCBI Taxonomy" id="283909"/>
    <lineage>
        <taxon>Eukaryota</taxon>
        <taxon>Metazoa</taxon>
        <taxon>Spiralia</taxon>
        <taxon>Lophotrochozoa</taxon>
        <taxon>Annelida</taxon>
        <taxon>Polychaeta</taxon>
        <taxon>Sedentaria</taxon>
        <taxon>Scolecida</taxon>
        <taxon>Capitellidae</taxon>
        <taxon>Capitella</taxon>
    </lineage>
</organism>
<dbReference type="OrthoDB" id="443981at2759"/>
<reference evidence="8 10" key="2">
    <citation type="journal article" date="2013" name="Nature">
        <title>Insights into bilaterian evolution from three spiralian genomes.</title>
        <authorList>
            <person name="Simakov O."/>
            <person name="Marletaz F."/>
            <person name="Cho S.J."/>
            <person name="Edsinger-Gonzales E."/>
            <person name="Havlak P."/>
            <person name="Hellsten U."/>
            <person name="Kuo D.H."/>
            <person name="Larsson T."/>
            <person name="Lv J."/>
            <person name="Arendt D."/>
            <person name="Savage R."/>
            <person name="Osoegawa K."/>
            <person name="de Jong P."/>
            <person name="Grimwood J."/>
            <person name="Chapman J.A."/>
            <person name="Shapiro H."/>
            <person name="Aerts A."/>
            <person name="Otillar R.P."/>
            <person name="Terry A.Y."/>
            <person name="Boore J.L."/>
            <person name="Grigoriev I.V."/>
            <person name="Lindberg D.R."/>
            <person name="Seaver E.C."/>
            <person name="Weisblat D.A."/>
            <person name="Putnam N.H."/>
            <person name="Rokhsar D.S."/>
        </authorList>
    </citation>
    <scope>NUCLEOTIDE SEQUENCE</scope>
    <source>
        <strain evidence="8 10">I ESC-2004</strain>
    </source>
</reference>
<dbReference type="Pfam" id="PF16614">
    <property type="entry name" value="RhoGEF67_u2"/>
    <property type="match status" value="1"/>
</dbReference>
<dbReference type="InterPro" id="IPR001452">
    <property type="entry name" value="SH3_domain"/>
</dbReference>
<evidence type="ECO:0000256" key="2">
    <source>
        <dbReference type="PROSITE-ProRule" id="PRU00192"/>
    </source>
</evidence>
<evidence type="ECO:0000259" key="6">
    <source>
        <dbReference type="PROSITE" id="PS50003"/>
    </source>
</evidence>
<reference evidence="9" key="3">
    <citation type="submission" date="2015-06" db="UniProtKB">
        <authorList>
            <consortium name="EnsemblMetazoa"/>
        </authorList>
    </citation>
    <scope>IDENTIFICATION</scope>
</reference>
<feature type="domain" description="DH" evidence="7">
    <location>
        <begin position="93"/>
        <end position="241"/>
    </location>
</feature>
<dbReference type="InterPro" id="IPR011993">
    <property type="entry name" value="PH-like_dom_sf"/>
</dbReference>
<reference evidence="10" key="1">
    <citation type="submission" date="2012-12" db="EMBL/GenBank/DDBJ databases">
        <authorList>
            <person name="Hellsten U."/>
            <person name="Grimwood J."/>
            <person name="Chapman J.A."/>
            <person name="Shapiro H."/>
            <person name="Aerts A."/>
            <person name="Otillar R.P."/>
            <person name="Terry A.Y."/>
            <person name="Boore J.L."/>
            <person name="Simakov O."/>
            <person name="Marletaz F."/>
            <person name="Cho S.-J."/>
            <person name="Edsinger-Gonzales E."/>
            <person name="Havlak P."/>
            <person name="Kuo D.-H."/>
            <person name="Larsson T."/>
            <person name="Lv J."/>
            <person name="Arendt D."/>
            <person name="Savage R."/>
            <person name="Osoegawa K."/>
            <person name="de Jong P."/>
            <person name="Lindberg D.R."/>
            <person name="Seaver E.C."/>
            <person name="Weisblat D.A."/>
            <person name="Putnam N.H."/>
            <person name="Grigoriev I.V."/>
            <person name="Rokhsar D.S."/>
        </authorList>
    </citation>
    <scope>NUCLEOTIDE SEQUENCE</scope>
    <source>
        <strain evidence="10">I ESC-2004</strain>
    </source>
</reference>
<dbReference type="InterPro" id="IPR032409">
    <property type="entry name" value="GEF6/7_CC"/>
</dbReference>
<evidence type="ECO:0008006" key="11">
    <source>
        <dbReference type="Google" id="ProtNLM"/>
    </source>
</evidence>
<dbReference type="Gene3D" id="2.30.29.30">
    <property type="entry name" value="Pleckstrin-homology domain (PH domain)/Phosphotyrosine-binding domain (PTB)"/>
    <property type="match status" value="1"/>
</dbReference>
<dbReference type="PROSITE" id="PS50002">
    <property type="entry name" value="SH3"/>
    <property type="match status" value="1"/>
</dbReference>
<dbReference type="GO" id="GO:0005737">
    <property type="term" value="C:cytoplasm"/>
    <property type="evidence" value="ECO:0007669"/>
    <property type="project" value="TreeGrafter"/>
</dbReference>
<name>R7T4Y6_CAPTE</name>
<dbReference type="Pfam" id="PF16523">
    <property type="entry name" value="betaPIX_CC"/>
    <property type="match status" value="1"/>
</dbReference>
<dbReference type="SUPFAM" id="SSF50729">
    <property type="entry name" value="PH domain-like"/>
    <property type="match status" value="1"/>
</dbReference>
<dbReference type="EMBL" id="AMQN01015555">
    <property type="status" value="NOT_ANNOTATED_CDS"/>
    <property type="molecule type" value="Genomic_DNA"/>
</dbReference>
<feature type="domain" description="PH" evidence="6">
    <location>
        <begin position="289"/>
        <end position="393"/>
    </location>
</feature>
<evidence type="ECO:0000313" key="10">
    <source>
        <dbReference type="Proteomes" id="UP000014760"/>
    </source>
</evidence>
<dbReference type="InterPro" id="IPR036028">
    <property type="entry name" value="SH3-like_dom_sf"/>
</dbReference>
<dbReference type="SUPFAM" id="SSF48065">
    <property type="entry name" value="DBL homology domain (DH-domain)"/>
    <property type="match status" value="1"/>
</dbReference>
<gene>
    <name evidence="8" type="ORF">CAPTEDRAFT_155344</name>
</gene>
<dbReference type="GO" id="GO:0005085">
    <property type="term" value="F:guanyl-nucleotide exchange factor activity"/>
    <property type="evidence" value="ECO:0007669"/>
    <property type="project" value="InterPro"/>
</dbReference>
<evidence type="ECO:0000313" key="9">
    <source>
        <dbReference type="EnsemblMetazoa" id="CapteP155344"/>
    </source>
</evidence>
<dbReference type="PANTHER" id="PTHR46026:SF1">
    <property type="entry name" value="RHO-TYPE GUANINE NUCLEOTIDE EXCHANGE FACTOR, ISOFORM F"/>
    <property type="match status" value="1"/>
</dbReference>
<dbReference type="SMART" id="SM00326">
    <property type="entry name" value="SH3"/>
    <property type="match status" value="1"/>
</dbReference>
<dbReference type="CDD" id="cd11877">
    <property type="entry name" value="SH3_PIX"/>
    <property type="match status" value="1"/>
</dbReference>
<evidence type="ECO:0000259" key="5">
    <source>
        <dbReference type="PROSITE" id="PS50002"/>
    </source>
</evidence>
<dbReference type="STRING" id="283909.R7T4Y6"/>
<dbReference type="PRINTS" id="PR00452">
    <property type="entry name" value="SH3DOMAIN"/>
</dbReference>
<dbReference type="Gene3D" id="1.20.5.390">
    <property type="entry name" value="L1 transposable element, trimerization domain"/>
    <property type="match status" value="1"/>
</dbReference>
<protein>
    <recommendedName>
        <fullName evidence="11">DH domain-containing protein</fullName>
    </recommendedName>
</protein>
<keyword evidence="3" id="KW-0175">Coiled coil</keyword>
<accession>R7T4Y6</accession>
<keyword evidence="10" id="KW-1185">Reference proteome</keyword>
<dbReference type="SMART" id="SM00325">
    <property type="entry name" value="RhoGEF"/>
    <property type="match status" value="1"/>
</dbReference>
<dbReference type="Pfam" id="PF00621">
    <property type="entry name" value="RhoGEF"/>
    <property type="match status" value="1"/>
</dbReference>
<dbReference type="HOGENOM" id="CLU_017010_1_1_1"/>
<evidence type="ECO:0000259" key="7">
    <source>
        <dbReference type="PROSITE" id="PS50010"/>
    </source>
</evidence>
<sequence length="602" mass="66975">MADTGAPRLVKALYNFKGTNNDELCFSKGDLVTVTQIIEGGWWEGTLGDKTGWFPSNYVKEVKTDPVSRAKSPTGKTPSVDLKMSKRESMMVYHKVVLQNLIDTERTYVNDLQGLLVSFLRPLGATSVLSSVEHSWICGNLEEIAKVHQNLLSALDECATNAVSQQRIGGIFLKTAAQIQMLYQAYCGNHPAAVNILQNKKDELNKFMEDHGSPTPGIMTLTTSLSKPFARLEKYSNLLKEESHVDRGDTQRAISVYREIAAGALERRKLKEIEYEILNSTIKGWEGDDIHHLGEVLMLCQVRVKSDNGDKAEQLFMLFPGVLVILSVSPHLSGYSYEGKLAVSGLCIKPVDDGDTASTSFEISGALIDRRVVSCATQEEQMKWVETLQRQAKHCPVKAQPVQVSISHGVVSSVVPAKSNHASQRPYRPASQRTWSLSCLRPFPPLRPSATFLRDEVTRSPRSGRRILGGVTRRKPVDDTKVLEEDAVILKVIEAYCSSAKARQTVNSSLLDTPSVLIAEEEKIIVEEVKGNQTVVEEKSLVDTVYSLKDQMSQMKQEQQRLRKDLEDEKRARKRLETMMRKSVRSLMEATPANPLDGVSSA</sequence>
<dbReference type="InterPro" id="IPR035899">
    <property type="entry name" value="DBL_dom_sf"/>
</dbReference>
<dbReference type="CDD" id="cd00160">
    <property type="entry name" value="RhoGEF"/>
    <property type="match status" value="1"/>
</dbReference>
<dbReference type="PROSITE" id="PS50003">
    <property type="entry name" value="PH_DOMAIN"/>
    <property type="match status" value="1"/>
</dbReference>
<evidence type="ECO:0000313" key="8">
    <source>
        <dbReference type="EMBL" id="ELT88063.1"/>
    </source>
</evidence>
<evidence type="ECO:0000256" key="4">
    <source>
        <dbReference type="SAM" id="MobiDB-lite"/>
    </source>
</evidence>
<dbReference type="SUPFAM" id="SSF50044">
    <property type="entry name" value="SH3-domain"/>
    <property type="match status" value="1"/>
</dbReference>
<dbReference type="OMA" id="IMFFEVT"/>
<evidence type="ECO:0000256" key="1">
    <source>
        <dbReference type="ARBA" id="ARBA00022443"/>
    </source>
</evidence>
<dbReference type="Pfam" id="PF00018">
    <property type="entry name" value="SH3_1"/>
    <property type="match status" value="1"/>
</dbReference>
<dbReference type="Gene3D" id="1.20.900.10">
    <property type="entry name" value="Dbl homology (DH) domain"/>
    <property type="match status" value="1"/>
</dbReference>
<feature type="domain" description="SH3" evidence="5">
    <location>
        <begin position="5"/>
        <end position="64"/>
    </location>
</feature>
<dbReference type="SMART" id="SM00233">
    <property type="entry name" value="PH"/>
    <property type="match status" value="1"/>
</dbReference>
<dbReference type="AlphaFoldDB" id="R7T4Y6"/>
<dbReference type="PROSITE" id="PS50010">
    <property type="entry name" value="DH_2"/>
    <property type="match status" value="1"/>
</dbReference>
<feature type="region of interest" description="Disordered" evidence="4">
    <location>
        <begin position="579"/>
        <end position="602"/>
    </location>
</feature>
<dbReference type="FunFam" id="1.20.900.10:FF:000016">
    <property type="entry name" value="Rho guanine nucleotide exchange factor 6"/>
    <property type="match status" value="1"/>
</dbReference>